<dbReference type="InterPro" id="IPR036388">
    <property type="entry name" value="WH-like_DNA-bd_sf"/>
</dbReference>
<organism evidence="5 6">
    <name type="scientific">Flavobacterium tiangeerense</name>
    <dbReference type="NCBI Taxonomy" id="459471"/>
    <lineage>
        <taxon>Bacteria</taxon>
        <taxon>Pseudomonadati</taxon>
        <taxon>Bacteroidota</taxon>
        <taxon>Flavobacteriia</taxon>
        <taxon>Flavobacteriales</taxon>
        <taxon>Flavobacteriaceae</taxon>
        <taxon>Flavobacterium</taxon>
    </lineage>
</organism>
<dbReference type="SUPFAM" id="SSF46894">
    <property type="entry name" value="C-terminal effector domain of the bipartite response regulators"/>
    <property type="match status" value="1"/>
</dbReference>
<dbReference type="Pfam" id="PF00196">
    <property type="entry name" value="GerE"/>
    <property type="match status" value="1"/>
</dbReference>
<keyword evidence="6" id="KW-1185">Reference proteome</keyword>
<keyword evidence="3" id="KW-0812">Transmembrane</keyword>
<gene>
    <name evidence="5" type="ORF">IQ05_01120</name>
</gene>
<feature type="transmembrane region" description="Helical" evidence="3">
    <location>
        <begin position="754"/>
        <end position="773"/>
    </location>
</feature>
<feature type="coiled-coil region" evidence="2">
    <location>
        <begin position="798"/>
        <end position="828"/>
    </location>
</feature>
<sequence length="968" mass="112136">MQTQNSKKDHDIKLVKLILIYILLCLPASFFGQVKKIGLPLIKNYTRTEYKGGTQNWDIDQDKNGNLYFGNNDGLLQFDGSKWNKYKAKNSDAIKCLKVDSSGKIYVGCYNEFGYFKANSKGKLEYFSISSSLDKKTLGIIDFIWKIHLYKDEVVFQSFDRIFIYKNNKIKIINAPKRFQFSFLTKSKLYIQDISSGILEYKNGKLNYLKGLNTLNNSEIWGMVELEKNKILATTLDKGLFIITNNQAVSWNTEANTFIKKNGSLGCVLYKNKYIVINSVLDGIIVCDLNGNIMQHIDRTKGLQNNTVLTSFIDKSNNLWLGLDNGIAYVNENSFLTYFGFSYNLGTVYSSVVHKGNLYVATNQGVFYHPWNTDFKEDSFRLIEGTTTQAWNVQVISGELICASNKGALLIQNGKMIKNLDPKGYYGFKSIPNHPNFFIGANYNGFSVFEKTSSGMKFRNKIEDIDKSSNSFEIDKEYLWLKKDQYIHQIALNNDLRTTKSIKTFTQFSKKNMGVGSLQIINNKVFFQSNNIFYTYSTTQGTFLEDAIMTNIFKYIPKIKKLTEDTNGNLWYFYDESMGTLIKVGNNKYKHVITPFSSLTGKLVANYMSINTIDSKNTFIGLTDGLAHYDATLEIKSISKPIAHIRSFTFPGDTIYLGNKQDESMKYELPYDSNQVKFTFSSPCYENLENIEFSYQLEGFGEKWSAWSNNTIKEYTNLKEGNYKMKVKARNSFKIQSGETSFEFRVTPPWYRHYSAYLFYLLIASGLVYYIRFRIRMKIRKNKYAETLEQRRLYLEKETKIRLEQYKLEKEIEKLENDKLQMKLLSKDKELVNNTLQVVKKNKTLNGIIQRLKDINTSSFDEAAKTQFTKLNKSIIKEVSTDKSWKDLEKHLKNVHFDFLKKLKEKHPTITPREMDLSTYLLMNMSTKEIAEFMNISTGGVDLARYRLRKKLELNQKENLIGYFMSIK</sequence>
<feature type="transmembrane region" description="Helical" evidence="3">
    <location>
        <begin position="12"/>
        <end position="32"/>
    </location>
</feature>
<evidence type="ECO:0000256" key="3">
    <source>
        <dbReference type="SAM" id="Phobius"/>
    </source>
</evidence>
<dbReference type="InterPro" id="IPR013783">
    <property type="entry name" value="Ig-like_fold"/>
</dbReference>
<dbReference type="Gene3D" id="1.10.10.10">
    <property type="entry name" value="Winged helix-like DNA-binding domain superfamily/Winged helix DNA-binding domain"/>
    <property type="match status" value="1"/>
</dbReference>
<keyword evidence="1" id="KW-0597">Phosphoprotein</keyword>
<evidence type="ECO:0000256" key="2">
    <source>
        <dbReference type="SAM" id="Coils"/>
    </source>
</evidence>
<feature type="domain" description="HTH luxR-type" evidence="4">
    <location>
        <begin position="907"/>
        <end position="964"/>
    </location>
</feature>
<dbReference type="InterPro" id="IPR011123">
    <property type="entry name" value="Y_Y_Y"/>
</dbReference>
<dbReference type="Proteomes" id="UP000317519">
    <property type="component" value="Unassembled WGS sequence"/>
</dbReference>
<proteinExistence type="predicted"/>
<dbReference type="Gene3D" id="2.130.10.10">
    <property type="entry name" value="YVTN repeat-like/Quinoprotein amine dehydrogenase"/>
    <property type="match status" value="2"/>
</dbReference>
<dbReference type="InterPro" id="IPR015943">
    <property type="entry name" value="WD40/YVTN_repeat-like_dom_sf"/>
</dbReference>
<keyword evidence="2" id="KW-0175">Coiled coil</keyword>
<evidence type="ECO:0000256" key="1">
    <source>
        <dbReference type="ARBA" id="ARBA00022553"/>
    </source>
</evidence>
<keyword evidence="3" id="KW-1133">Transmembrane helix</keyword>
<protein>
    <submittedName>
        <fullName evidence="5">Regulatory LuxR family protein</fullName>
    </submittedName>
</protein>
<dbReference type="Pfam" id="PF07495">
    <property type="entry name" value="Y_Y_Y"/>
    <property type="match status" value="1"/>
</dbReference>
<name>A0ABY3FKQ7_9FLAO</name>
<dbReference type="PANTHER" id="PTHR43547:SF2">
    <property type="entry name" value="HYBRID SIGNAL TRANSDUCTION HISTIDINE KINASE C"/>
    <property type="match status" value="1"/>
</dbReference>
<dbReference type="InterPro" id="IPR016032">
    <property type="entry name" value="Sig_transdc_resp-reg_C-effctor"/>
</dbReference>
<evidence type="ECO:0000313" key="6">
    <source>
        <dbReference type="Proteomes" id="UP000317519"/>
    </source>
</evidence>
<dbReference type="Gene3D" id="2.60.40.10">
    <property type="entry name" value="Immunoglobulins"/>
    <property type="match status" value="1"/>
</dbReference>
<dbReference type="SUPFAM" id="SSF63829">
    <property type="entry name" value="Calcium-dependent phosphotriesterase"/>
    <property type="match status" value="1"/>
</dbReference>
<evidence type="ECO:0000259" key="4">
    <source>
        <dbReference type="SMART" id="SM00421"/>
    </source>
</evidence>
<dbReference type="PANTHER" id="PTHR43547">
    <property type="entry name" value="TWO-COMPONENT HISTIDINE KINASE"/>
    <property type="match status" value="1"/>
</dbReference>
<dbReference type="RefSeq" id="WP_244289526.1">
    <property type="nucleotide sequence ID" value="NZ_VLKO01000004.1"/>
</dbReference>
<reference evidence="5 6" key="1">
    <citation type="journal article" date="2015" name="Stand. Genomic Sci.">
        <title>Genomic Encyclopedia of Bacterial and Archaeal Type Strains, Phase III: the genomes of soil and plant-associated and newly described type strains.</title>
        <authorList>
            <person name="Whitman W.B."/>
            <person name="Woyke T."/>
            <person name="Klenk H.P."/>
            <person name="Zhou Y."/>
            <person name="Lilburn T.G."/>
            <person name="Beck B.J."/>
            <person name="De Vos P."/>
            <person name="Vandamme P."/>
            <person name="Eisen J.A."/>
            <person name="Garrity G."/>
            <person name="Hugenholtz P."/>
            <person name="Kyrpides N.C."/>
        </authorList>
    </citation>
    <scope>NUCLEOTIDE SEQUENCE [LARGE SCALE GENOMIC DNA]</scope>
    <source>
        <strain evidence="5 6">CGMCC 1.6847</strain>
    </source>
</reference>
<keyword evidence="3" id="KW-0472">Membrane</keyword>
<dbReference type="SMART" id="SM00421">
    <property type="entry name" value="HTH_LUXR"/>
    <property type="match status" value="1"/>
</dbReference>
<dbReference type="EMBL" id="VLKO01000004">
    <property type="protein sequence ID" value="TWI00470.1"/>
    <property type="molecule type" value="Genomic_DNA"/>
</dbReference>
<comment type="caution">
    <text evidence="5">The sequence shown here is derived from an EMBL/GenBank/DDBJ whole genome shotgun (WGS) entry which is preliminary data.</text>
</comment>
<evidence type="ECO:0000313" key="5">
    <source>
        <dbReference type="EMBL" id="TWI00470.1"/>
    </source>
</evidence>
<accession>A0ABY3FKQ7</accession>
<dbReference type="InterPro" id="IPR000792">
    <property type="entry name" value="Tscrpt_reg_LuxR_C"/>
</dbReference>